<evidence type="ECO:0000256" key="1">
    <source>
        <dbReference type="SAM" id="MobiDB-lite"/>
    </source>
</evidence>
<dbReference type="STRING" id="1169540.A0A0G4GA87"/>
<dbReference type="InterPro" id="IPR029676">
    <property type="entry name" value="CFAP221"/>
</dbReference>
<dbReference type="InterPro" id="IPR013783">
    <property type="entry name" value="Ig-like_fold"/>
</dbReference>
<dbReference type="PhylomeDB" id="A0A0G4GA87"/>
<feature type="region of interest" description="Disordered" evidence="1">
    <location>
        <begin position="327"/>
        <end position="351"/>
    </location>
</feature>
<dbReference type="InParanoid" id="A0A0G4GA87"/>
<feature type="compositionally biased region" description="Polar residues" evidence="1">
    <location>
        <begin position="1"/>
        <end position="15"/>
    </location>
</feature>
<keyword evidence="3" id="KW-1185">Reference proteome</keyword>
<feature type="region of interest" description="Disordered" evidence="1">
    <location>
        <begin position="403"/>
        <end position="424"/>
    </location>
</feature>
<dbReference type="AlphaFoldDB" id="A0A0G4GA87"/>
<dbReference type="VEuPathDB" id="CryptoDB:Vbra_17266"/>
<dbReference type="Gene3D" id="2.60.40.10">
    <property type="entry name" value="Immunoglobulins"/>
    <property type="match status" value="2"/>
</dbReference>
<dbReference type="GO" id="GO:0044458">
    <property type="term" value="P:motile cilium assembly"/>
    <property type="evidence" value="ECO:0007669"/>
    <property type="project" value="TreeGrafter"/>
</dbReference>
<evidence type="ECO:0000313" key="2">
    <source>
        <dbReference type="EMBL" id="CEM25863.1"/>
    </source>
</evidence>
<dbReference type="EMBL" id="CDMY01000604">
    <property type="protein sequence ID" value="CEM25863.1"/>
    <property type="molecule type" value="Genomic_DNA"/>
</dbReference>
<feature type="region of interest" description="Disordered" evidence="1">
    <location>
        <begin position="1"/>
        <end position="75"/>
    </location>
</feature>
<gene>
    <name evidence="2" type="ORF">Vbra_17266</name>
</gene>
<dbReference type="Pfam" id="PF24771">
    <property type="entry name" value="Ig_CFAP74_1st"/>
    <property type="match status" value="1"/>
</dbReference>
<dbReference type="OrthoDB" id="5538672at2759"/>
<feature type="compositionally biased region" description="Basic and acidic residues" evidence="1">
    <location>
        <begin position="586"/>
        <end position="595"/>
    </location>
</feature>
<evidence type="ECO:0008006" key="4">
    <source>
        <dbReference type="Google" id="ProtNLM"/>
    </source>
</evidence>
<feature type="compositionally biased region" description="Low complexity" evidence="1">
    <location>
        <begin position="647"/>
        <end position="656"/>
    </location>
</feature>
<dbReference type="GO" id="GO:0097729">
    <property type="term" value="C:9+2 motile cilium"/>
    <property type="evidence" value="ECO:0007669"/>
    <property type="project" value="TreeGrafter"/>
</dbReference>
<accession>A0A0G4GA87</accession>
<name>A0A0G4GA87_VITBC</name>
<evidence type="ECO:0000313" key="3">
    <source>
        <dbReference type="Proteomes" id="UP000041254"/>
    </source>
</evidence>
<dbReference type="OMA" id="AFHISFE"/>
<feature type="compositionally biased region" description="Basic and acidic residues" evidence="1">
    <location>
        <begin position="18"/>
        <end position="38"/>
    </location>
</feature>
<feature type="region of interest" description="Disordered" evidence="1">
    <location>
        <begin position="635"/>
        <end position="656"/>
    </location>
</feature>
<feature type="region of interest" description="Disordered" evidence="1">
    <location>
        <begin position="859"/>
        <end position="879"/>
    </location>
</feature>
<feature type="compositionally biased region" description="Low complexity" evidence="1">
    <location>
        <begin position="596"/>
        <end position="607"/>
    </location>
</feature>
<dbReference type="PANTHER" id="PTHR46500:SF1">
    <property type="entry name" value="CILIA- AND FLAGELLA-ASSOCIATED PROTEIN 221"/>
    <property type="match status" value="1"/>
</dbReference>
<reference evidence="2 3" key="1">
    <citation type="submission" date="2014-11" db="EMBL/GenBank/DDBJ databases">
        <authorList>
            <person name="Zhu J."/>
            <person name="Qi W."/>
            <person name="Song R."/>
        </authorList>
    </citation>
    <scope>NUCLEOTIDE SEQUENCE [LARGE SCALE GENOMIC DNA]</scope>
</reference>
<proteinExistence type="predicted"/>
<feature type="compositionally biased region" description="Acidic residues" evidence="1">
    <location>
        <begin position="408"/>
        <end position="421"/>
    </location>
</feature>
<feature type="compositionally biased region" description="Pro residues" evidence="1">
    <location>
        <begin position="335"/>
        <end position="345"/>
    </location>
</feature>
<feature type="region of interest" description="Disordered" evidence="1">
    <location>
        <begin position="578"/>
        <end position="612"/>
    </location>
</feature>
<dbReference type="GO" id="GO:0003341">
    <property type="term" value="P:cilium movement"/>
    <property type="evidence" value="ECO:0007669"/>
    <property type="project" value="InterPro"/>
</dbReference>
<dbReference type="PANTHER" id="PTHR46500">
    <property type="entry name" value="CILIA- AND FLAGELLA-ASSOCIATED PROTEIN 221"/>
    <property type="match status" value="1"/>
</dbReference>
<feature type="compositionally biased region" description="Acidic residues" evidence="1">
    <location>
        <begin position="867"/>
        <end position="879"/>
    </location>
</feature>
<dbReference type="Proteomes" id="UP000041254">
    <property type="component" value="Unassembled WGS sequence"/>
</dbReference>
<protein>
    <recommendedName>
        <fullName evidence="4">Abnormal spindle-like microcephaly-associated protein ASH domain-containing protein</fullName>
    </recommendedName>
</protein>
<organism evidence="2 3">
    <name type="scientific">Vitrella brassicaformis (strain CCMP3155)</name>
    <dbReference type="NCBI Taxonomy" id="1169540"/>
    <lineage>
        <taxon>Eukaryota</taxon>
        <taxon>Sar</taxon>
        <taxon>Alveolata</taxon>
        <taxon>Colpodellida</taxon>
        <taxon>Vitrellaceae</taxon>
        <taxon>Vitrella</taxon>
    </lineage>
</organism>
<sequence>MPVVTENTPPRSGQGTPPDDHGRADTTTEAAMHADGKPGSDTAVNAAAGPPGPVVTIPHTLTKDTRKSPKHPSSMAPIRYKQIGEGKYISCRPAVVHFCGFTVGKVHSQRVEVLNTSKHPRRVNILNPSGHNFSVHFDKKGVVAPGIAEVLRVDFAPTEYCYHHDEIRVQTEAGGLLIPLHAYPAFVPVEVPRFVDFGRVAVGEKRKRRVPLRCDVPVEFEYGLTVVCPSIDIHIVKPADMKGTIPASGTAEIVLSYKPSQLGTSRLEFQLDIAQLSFEPLLIAACGSCHPGVVRDRRVQEGLQTMQMQTEQRLIDQYEERAQALMSSVDRPPMAVSPPRRPSPPPDRKIAGIRVPVTGGTSTAATNFVLNQTAGKIPLRDLPLLMAEQRAIQERRRCRMEASGGDMLGEEDETQEEDYDSEDAKQAREMRFDLQWRGVQEADKAKALKTGVFIGELPPTEDTQSRIRNAQEKSLQDALEKRLQADIGRTQTEVSSQAVVTIGGFTERIRRTQPPTWDEHHTNSFPLRLQVIDRFLRAATKIVMRTRAGRRLRRLQHELRQNHVTNRATCREWVESETKAALTGTSKRDQQKRDSTASQAASAAPSSGVPTLEIGPHLVLPERFPIFFTQGASNTAAAKGKGKEKGTAASSSSSSSGYAILEPVDVEPIDAYDSWEPIEPKPRLDFEVMALRSVPAPPAASYLRLQPDRHPLDGALEERGVRGPRGAIDDGAEEPMALSEECLLPLEHDPVQLLLPRLQEGQPQIELPTCPETSIEYRLQQPVPLRHPPRHAPLLPSYLNVADPFLSDMHRHSRSLCQDFVDDIFGANSCPAGGIGWAGSGGAAPDVIRGDRVDWLPQGGLDRDALSDTDSDGRDEEFDVSAPEHGTYMKDYVAQDPPPKPRFKEGIDSMWVRSMAAVDGKLDVHLEETANVMKERLASLNEELPAAKKLTLA</sequence>